<dbReference type="PATRIC" id="fig|742734.4.peg.3293"/>
<dbReference type="EMBL" id="ADLK01000024">
    <property type="protein sequence ID" value="KMW18167.1"/>
    <property type="molecule type" value="Genomic_DNA"/>
</dbReference>
<feature type="transmembrane region" description="Helical" evidence="1">
    <location>
        <begin position="174"/>
        <end position="193"/>
    </location>
</feature>
<dbReference type="Pfam" id="PF07556">
    <property type="entry name" value="DUF1538"/>
    <property type="match status" value="2"/>
</dbReference>
<keyword evidence="1" id="KW-0812">Transmembrane</keyword>
<accession>A0A0J9BYU4</accession>
<feature type="transmembrane region" description="Helical" evidence="1">
    <location>
        <begin position="39"/>
        <end position="59"/>
    </location>
</feature>
<organism evidence="2 3">
    <name type="scientific">[Clostridium] citroniae WAL-19142</name>
    <dbReference type="NCBI Taxonomy" id="742734"/>
    <lineage>
        <taxon>Bacteria</taxon>
        <taxon>Bacillati</taxon>
        <taxon>Bacillota</taxon>
        <taxon>Clostridia</taxon>
        <taxon>Lachnospirales</taxon>
        <taxon>Lachnospiraceae</taxon>
        <taxon>Enterocloster</taxon>
    </lineage>
</organism>
<feature type="transmembrane region" description="Helical" evidence="1">
    <location>
        <begin position="12"/>
        <end position="33"/>
    </location>
</feature>
<name>A0A0J9BYU4_9FIRM</name>
<dbReference type="AlphaFoldDB" id="A0A0J9BYU4"/>
<dbReference type="OrthoDB" id="9805989at2"/>
<dbReference type="GeneID" id="93162391"/>
<evidence type="ECO:0000313" key="2">
    <source>
        <dbReference type="EMBL" id="KMW18167.1"/>
    </source>
</evidence>
<keyword evidence="1" id="KW-0472">Membrane</keyword>
<feature type="transmembrane region" description="Helical" evidence="1">
    <location>
        <begin position="287"/>
        <end position="306"/>
    </location>
</feature>
<feature type="transmembrane region" description="Helical" evidence="1">
    <location>
        <begin position="117"/>
        <end position="137"/>
    </location>
</feature>
<feature type="transmembrane region" description="Helical" evidence="1">
    <location>
        <begin position="144"/>
        <end position="168"/>
    </location>
</feature>
<keyword evidence="1" id="KW-1133">Transmembrane helix</keyword>
<gene>
    <name evidence="2" type="ORF">HMPREF9470_03077</name>
</gene>
<feature type="transmembrane region" description="Helical" evidence="1">
    <location>
        <begin position="326"/>
        <end position="344"/>
    </location>
</feature>
<protein>
    <recommendedName>
        <fullName evidence="4">DUF1538 domain-containing protein</fullName>
    </recommendedName>
</protein>
<evidence type="ECO:0008006" key="4">
    <source>
        <dbReference type="Google" id="ProtNLM"/>
    </source>
</evidence>
<feature type="transmembrane region" description="Helical" evidence="1">
    <location>
        <begin position="257"/>
        <end position="280"/>
    </location>
</feature>
<comment type="caution">
    <text evidence="2">The sequence shown here is derived from an EMBL/GenBank/DDBJ whole genome shotgun (WGS) entry which is preliminary data.</text>
</comment>
<dbReference type="Proteomes" id="UP000037392">
    <property type="component" value="Unassembled WGS sequence"/>
</dbReference>
<reference evidence="2 3" key="1">
    <citation type="submission" date="2011-04" db="EMBL/GenBank/DDBJ databases">
        <title>The Genome Sequence of Clostridium citroniae WAL-19142.</title>
        <authorList>
            <consortium name="The Broad Institute Genome Sequencing Platform"/>
            <person name="Earl A."/>
            <person name="Ward D."/>
            <person name="Feldgarden M."/>
            <person name="Gevers D."/>
            <person name="Warren Y.A."/>
            <person name="Tyrrell K.L."/>
            <person name="Citron D.M."/>
            <person name="Goldstein E.J."/>
            <person name="Daigneault M."/>
            <person name="Allen-Vercoe E."/>
            <person name="Young S.K."/>
            <person name="Zeng Q."/>
            <person name="Gargeya S."/>
            <person name="Fitzgerald M."/>
            <person name="Haas B."/>
            <person name="Abouelleil A."/>
            <person name="Alvarado L."/>
            <person name="Arachchi H.M."/>
            <person name="Berlin A."/>
            <person name="Brown A."/>
            <person name="Chapman S.B."/>
            <person name="Chen Z."/>
            <person name="Dunbar C."/>
            <person name="Freedman E."/>
            <person name="Gearin G."/>
            <person name="Gellesch M."/>
            <person name="Goldberg J."/>
            <person name="Griggs A."/>
            <person name="Gujja S."/>
            <person name="Heilman E.R."/>
            <person name="Heiman D."/>
            <person name="Howarth C."/>
            <person name="Larson L."/>
            <person name="Lui A."/>
            <person name="MacDonald P.J."/>
            <person name="Mehta T."/>
            <person name="Montmayeur A."/>
            <person name="Murphy C."/>
            <person name="Neiman D."/>
            <person name="Pearson M."/>
            <person name="Priest M."/>
            <person name="Roberts A."/>
            <person name="Saif S."/>
            <person name="Shea T."/>
            <person name="Shenoy N."/>
            <person name="Sisk P."/>
            <person name="Stolte C."/>
            <person name="Sykes S."/>
            <person name="White J."/>
            <person name="Yandava C."/>
            <person name="Wortman J."/>
            <person name="Nusbaum C."/>
            <person name="Birren B."/>
        </authorList>
    </citation>
    <scope>NUCLEOTIDE SEQUENCE [LARGE SCALE GENOMIC DNA]</scope>
    <source>
        <strain evidence="2 3">WAL-19142</strain>
    </source>
</reference>
<dbReference type="InterPro" id="IPR011435">
    <property type="entry name" value="UmpAB"/>
</dbReference>
<evidence type="ECO:0000256" key="1">
    <source>
        <dbReference type="SAM" id="Phobius"/>
    </source>
</evidence>
<sequence>MNQKLKEKITESLSSVLPVTCIVLILGITIAPIPLDPLMLFLAGAAFLIIGMGFFTLGVDMAMMPIGEKVGAQLAKAKRLPIIILACIIMGAIVTVAEPDLQVLAGQTPAVPDMVLILTVAAGVGLFLALAFLRSLFGWSLSHILMVCYLILFIMAFYIPGDFLAVAFDSGGVTTGPITVPFIMALGMGLSSIGQGKNQDSDSFGLVALCSIGPILSVMILGFIYQSSSGTYEPTVIPSISNSQDLWLAFQNELPEYAMEVFTALFPILIFFIIFQIFFLKMRKRQVVKILVGMLYSYIGLTLFLTGVNVGFMPAGSYLGKQIASLSYRWVLIPIAMLIGFYIVKAEPAVQVLNKQVAEVTGGTISEATMMKGLSVGMALSLGLSMLRVMTGLPLMSLLLPGYALALGLSFVVPPVFTSIAFDSGGVASGPMTATFLLPFAMGACEALGGNILTDAFGIVAMVAMTPLIIIQFIGLSYEIKTKRAKSDSRLSYVDMNSEFIELEKEDSDEHE</sequence>
<feature type="transmembrane region" description="Helical" evidence="1">
    <location>
        <begin position="205"/>
        <end position="225"/>
    </location>
</feature>
<evidence type="ECO:0000313" key="3">
    <source>
        <dbReference type="Proteomes" id="UP000037392"/>
    </source>
</evidence>
<dbReference type="RefSeq" id="WP_048930161.1">
    <property type="nucleotide sequence ID" value="NZ_KQ235879.1"/>
</dbReference>
<feature type="transmembrane region" description="Helical" evidence="1">
    <location>
        <begin position="459"/>
        <end position="480"/>
    </location>
</feature>
<feature type="transmembrane region" description="Helical" evidence="1">
    <location>
        <begin position="80"/>
        <end position="97"/>
    </location>
</feature>
<feature type="transmembrane region" description="Helical" evidence="1">
    <location>
        <begin position="402"/>
        <end position="422"/>
    </location>
</feature>
<proteinExistence type="predicted"/>